<evidence type="ECO:0000313" key="3">
    <source>
        <dbReference type="EMBL" id="RHY33976.1"/>
    </source>
</evidence>
<dbReference type="VEuPathDB" id="FungiDB:H310_07945"/>
<evidence type="ECO:0000259" key="2">
    <source>
        <dbReference type="PROSITE" id="PS50031"/>
    </source>
</evidence>
<sequence>MQPYLNQDEFNVALGLIALAQCGDTLDLDRLAALGNSHALPLPVLHIDGANSKDFVMAATDEYKYKTLFRDAVGGDVDGTITATAAMELFQKSGMPLSELQEIYRLVDSGMNTGLQVASFTIAMHLIVCKTRRGMAQIPTTIPMELFPTLALPPIKLDQVATGQNAAAMLELQVRSKWLCACDSASLSELEAVLLRYIAQVTQELLVLQQQDKTAPVVPVHTLLQTLTNLKQQSARLVEQKEAALRCQPKNQPHHHNSNLHVDVDKSVTSSGFGFSTSFDASFDNGNIPAKRAPAQSFEWTVDGDPFSPNPPPPIASAAPTFVAADEASHFSPTPSTHASFAFDGSAGTGGSSSAKPDQFVSFQSMAKPAAPAVILDAFAAATTSTFNAFDAMNEMDLSVTEKYIVASPETTLAEKIAVIPTTRSSTALKRSTSATSDNVSLSRRPSMMASVPPPSLSATGRSQSSSFADEFAPKPVEPQPVAAFGAFDADTALSAPSRDSFASFAATTAAPGIPPLTDASSSDFGDFSGDTSFPAFDDAPSFHPPTEFGQDSFETSFDVDQASIPTFSTSFDSVVQTDAFTADFGKFEASFAAFGVHDTSAATASDGFDAPAFAGTTSISDGFGAFCVDGAMSSCAPSSSTATNDDVGAGFGDLTTSSASPEPFGLLPAHDPPQPSTDVFEFGESIPDPQEVPHPASDNDVANGRAHAETSDRPLGSGQACNSPLDAVGFSTVFGDVDGSSGADAAVSFSDAFAAPSFGGIGSTSTRLDDVGAAFGNDLDTDNAVLRPTDVIPRSDHRDVASSETPSTVHEAPDAPEDESELSGAASTHEDADAAAAGRGCLFGLPKDDAPFDDRSPTSPTSTIPSTDQQTTAPMRSTTAVDMHVPATDRLDDWTELGAFPMRPAAAPTLSITPDAFATTVAADFVFPVFDAPKPSVPPAATTSTNDDIVGDFTLSTSDRRVATDPFLPSFFSDNGPFTATFATEPANVADATNSFADFADFQASVGTSAWDVPAFPAPTDHSSNPPAESLSVPADFSF</sequence>
<dbReference type="SMART" id="SM00027">
    <property type="entry name" value="EH"/>
    <property type="match status" value="1"/>
</dbReference>
<accession>A0A3R7AEK3</accession>
<feature type="compositionally biased region" description="Polar residues" evidence="1">
    <location>
        <begin position="428"/>
        <end position="444"/>
    </location>
</feature>
<feature type="region of interest" description="Disordered" evidence="1">
    <location>
        <begin position="661"/>
        <end position="721"/>
    </location>
</feature>
<feature type="compositionally biased region" description="Polar residues" evidence="1">
    <location>
        <begin position="457"/>
        <end position="468"/>
    </location>
</feature>
<dbReference type="EMBL" id="QUSY01000049">
    <property type="protein sequence ID" value="RHY33976.1"/>
    <property type="molecule type" value="Genomic_DNA"/>
</dbReference>
<dbReference type="SUPFAM" id="SSF47473">
    <property type="entry name" value="EF-hand"/>
    <property type="match status" value="1"/>
</dbReference>
<dbReference type="Proteomes" id="UP000285060">
    <property type="component" value="Unassembled WGS sequence"/>
</dbReference>
<dbReference type="InterPro" id="IPR011992">
    <property type="entry name" value="EF-hand-dom_pair"/>
</dbReference>
<feature type="region of interest" description="Disordered" evidence="1">
    <location>
        <begin position="428"/>
        <end position="474"/>
    </location>
</feature>
<organism evidence="3 4">
    <name type="scientific">Aphanomyces invadans</name>
    <dbReference type="NCBI Taxonomy" id="157072"/>
    <lineage>
        <taxon>Eukaryota</taxon>
        <taxon>Sar</taxon>
        <taxon>Stramenopiles</taxon>
        <taxon>Oomycota</taxon>
        <taxon>Saprolegniomycetes</taxon>
        <taxon>Saprolegniales</taxon>
        <taxon>Verrucalvaceae</taxon>
        <taxon>Aphanomyces</taxon>
    </lineage>
</organism>
<dbReference type="Pfam" id="PF12763">
    <property type="entry name" value="EH"/>
    <property type="match status" value="1"/>
</dbReference>
<evidence type="ECO:0000313" key="4">
    <source>
        <dbReference type="Proteomes" id="UP000285060"/>
    </source>
</evidence>
<feature type="region of interest" description="Disordered" evidence="1">
    <location>
        <begin position="777"/>
        <end position="880"/>
    </location>
</feature>
<evidence type="ECO:0000256" key="1">
    <source>
        <dbReference type="SAM" id="MobiDB-lite"/>
    </source>
</evidence>
<dbReference type="Gene3D" id="1.10.238.10">
    <property type="entry name" value="EF-hand"/>
    <property type="match status" value="1"/>
</dbReference>
<protein>
    <recommendedName>
        <fullName evidence="2">EH domain-containing protein</fullName>
    </recommendedName>
</protein>
<feature type="region of interest" description="Disordered" evidence="1">
    <location>
        <begin position="1018"/>
        <end position="1040"/>
    </location>
</feature>
<dbReference type="InterPro" id="IPR000261">
    <property type="entry name" value="EH_dom"/>
</dbReference>
<proteinExistence type="predicted"/>
<feature type="domain" description="EH" evidence="2">
    <location>
        <begin position="61"/>
        <end position="153"/>
    </location>
</feature>
<keyword evidence="4" id="KW-1185">Reference proteome</keyword>
<comment type="caution">
    <text evidence="3">The sequence shown here is derived from an EMBL/GenBank/DDBJ whole genome shotgun (WGS) entry which is preliminary data.</text>
</comment>
<name>A0A3R7AEK3_9STRA</name>
<reference evidence="3 4" key="1">
    <citation type="submission" date="2018-08" db="EMBL/GenBank/DDBJ databases">
        <title>Aphanomyces genome sequencing and annotation.</title>
        <authorList>
            <person name="Minardi D."/>
            <person name="Oidtmann B."/>
            <person name="Van Der Giezen M."/>
            <person name="Studholme D.J."/>
        </authorList>
    </citation>
    <scope>NUCLEOTIDE SEQUENCE [LARGE SCALE GENOMIC DNA]</scope>
    <source>
        <strain evidence="3 4">NJM0002</strain>
    </source>
</reference>
<dbReference type="AlphaFoldDB" id="A0A3R7AEK3"/>
<feature type="compositionally biased region" description="Low complexity" evidence="1">
    <location>
        <begin position="858"/>
        <end position="873"/>
    </location>
</feature>
<gene>
    <name evidence="3" type="ORF">DYB32_001256</name>
</gene>
<feature type="compositionally biased region" description="Basic and acidic residues" evidence="1">
    <location>
        <begin position="847"/>
        <end position="857"/>
    </location>
</feature>
<dbReference type="PROSITE" id="PS50031">
    <property type="entry name" value="EH"/>
    <property type="match status" value="1"/>
</dbReference>